<accession>A0A6N7W226</accession>
<dbReference type="EMBL" id="VULN01000010">
    <property type="protein sequence ID" value="MSS82492.1"/>
    <property type="molecule type" value="Genomic_DNA"/>
</dbReference>
<organism evidence="1 2">
    <name type="scientific">Acidaminococcus fermentans</name>
    <dbReference type="NCBI Taxonomy" id="905"/>
    <lineage>
        <taxon>Bacteria</taxon>
        <taxon>Bacillati</taxon>
        <taxon>Bacillota</taxon>
        <taxon>Negativicutes</taxon>
        <taxon>Acidaminococcales</taxon>
        <taxon>Acidaminococcaceae</taxon>
        <taxon>Acidaminococcus</taxon>
    </lineage>
</organism>
<comment type="caution">
    <text evidence="1">The sequence shown here is derived from an EMBL/GenBank/DDBJ whole genome shotgun (WGS) entry which is preliminary data.</text>
</comment>
<protein>
    <submittedName>
        <fullName evidence="1">Uncharacterized protein</fullName>
    </submittedName>
</protein>
<reference evidence="1 2" key="1">
    <citation type="submission" date="2019-08" db="EMBL/GenBank/DDBJ databases">
        <title>In-depth cultivation of the pig gut microbiome towards novel bacterial diversity and tailored functional studies.</title>
        <authorList>
            <person name="Wylensek D."/>
            <person name="Hitch T.C.A."/>
            <person name="Clavel T."/>
        </authorList>
    </citation>
    <scope>NUCLEOTIDE SEQUENCE [LARGE SCALE GENOMIC DNA]</scope>
    <source>
        <strain evidence="1 2">WCA-389-WT-5B</strain>
    </source>
</reference>
<proteinExistence type="predicted"/>
<gene>
    <name evidence="1" type="ORF">FX155_07785</name>
</gene>
<dbReference type="AlphaFoldDB" id="A0A6N7W226"/>
<dbReference type="Proteomes" id="UP000441455">
    <property type="component" value="Unassembled WGS sequence"/>
</dbReference>
<evidence type="ECO:0000313" key="1">
    <source>
        <dbReference type="EMBL" id="MSS82492.1"/>
    </source>
</evidence>
<evidence type="ECO:0000313" key="2">
    <source>
        <dbReference type="Proteomes" id="UP000441455"/>
    </source>
</evidence>
<name>A0A6N7W226_ACIFE</name>
<sequence>MAERIARTEAARARYDAFIARYGENDSVVAYRWKLGSRHPAEDICDMYAHADLYGLGAGVFPKDQAPVNPAHPHCLCHYAPVYASELKGKKRSDNVEGRGNAWLKRQPLHIRQAILGVKGEQEWKAGRAGWMEKARNISPVFEKKESRLYRLLNRKKNNIENFSGLDVLMTMKSVKALCRKYNLKTHGIIYKIQRDRGLVRKKYYGSADPRNIGRIDLFPLAFSNETELLRTIIHENCHVMQFKKYGSVYVQDHRVEMEKVAYRFEAFFFKIKTGGKKS</sequence>